<protein>
    <submittedName>
        <fullName evidence="5">C2H2-type domain-containing protein</fullName>
    </submittedName>
</protein>
<sequence length="297" mass="34187">MTVVKIAEQVGLPAASSRNDLHSVKSGKSSECSRSQSRSKSRSKSRSRSRSRSAGSRSRSASHSRSRSPSKLRLKGKRRGRSSKSRSPRRRRSRSSSSRDTYDSFKASPVRSSGYLVCRDCDRTDFDSVRELSEHEIRAHDACMPCAHCNKEASSVQKLVDHMKRRHGDEKLICDYCKENFSSKVSAAKDSRWEEFRAHVYKECLKEKMYSHERSRGRSNGIAQRGRGRCPHGPPVRCKNFPRCPGVRCYYFHGYCRYDTKCVKKECPFDHTDRPRVCLSCLRDTRVYVGRDRNSRR</sequence>
<feature type="domain" description="C2H2-type" evidence="3">
    <location>
        <begin position="144"/>
        <end position="172"/>
    </location>
</feature>
<feature type="compositionally biased region" description="Basic residues" evidence="2">
    <location>
        <begin position="60"/>
        <end position="94"/>
    </location>
</feature>
<keyword evidence="1" id="KW-0479">Metal-binding</keyword>
<dbReference type="Proteomes" id="UP000046393">
    <property type="component" value="Unplaced"/>
</dbReference>
<dbReference type="WBParaSite" id="SMUV_0000167601-mRNA-1">
    <property type="protein sequence ID" value="SMUV_0000167601-mRNA-1"/>
    <property type="gene ID" value="SMUV_0000167601"/>
</dbReference>
<keyword evidence="1" id="KW-0863">Zinc-finger</keyword>
<dbReference type="STRING" id="451379.A0A0N5AC00"/>
<reference evidence="5" key="1">
    <citation type="submission" date="2017-02" db="UniProtKB">
        <authorList>
            <consortium name="WormBaseParasite"/>
        </authorList>
    </citation>
    <scope>IDENTIFICATION</scope>
</reference>
<keyword evidence="1" id="KW-0862">Zinc</keyword>
<evidence type="ECO:0000256" key="2">
    <source>
        <dbReference type="SAM" id="MobiDB-lite"/>
    </source>
</evidence>
<evidence type="ECO:0000259" key="3">
    <source>
        <dbReference type="PROSITE" id="PS50157"/>
    </source>
</evidence>
<dbReference type="AlphaFoldDB" id="A0A0N5AC00"/>
<evidence type="ECO:0000313" key="4">
    <source>
        <dbReference type="Proteomes" id="UP000046393"/>
    </source>
</evidence>
<dbReference type="InterPro" id="IPR013087">
    <property type="entry name" value="Znf_C2H2_type"/>
</dbReference>
<name>A0A0N5AC00_9BILA</name>
<dbReference type="PROSITE" id="PS50157">
    <property type="entry name" value="ZINC_FINGER_C2H2_2"/>
    <property type="match status" value="1"/>
</dbReference>
<organism evidence="4 5">
    <name type="scientific">Syphacia muris</name>
    <dbReference type="NCBI Taxonomy" id="451379"/>
    <lineage>
        <taxon>Eukaryota</taxon>
        <taxon>Metazoa</taxon>
        <taxon>Ecdysozoa</taxon>
        <taxon>Nematoda</taxon>
        <taxon>Chromadorea</taxon>
        <taxon>Rhabditida</taxon>
        <taxon>Spirurina</taxon>
        <taxon>Oxyuridomorpha</taxon>
        <taxon>Oxyuroidea</taxon>
        <taxon>Oxyuridae</taxon>
        <taxon>Syphacia</taxon>
    </lineage>
</organism>
<dbReference type="GO" id="GO:0008270">
    <property type="term" value="F:zinc ion binding"/>
    <property type="evidence" value="ECO:0007669"/>
    <property type="project" value="UniProtKB-KW"/>
</dbReference>
<evidence type="ECO:0000313" key="5">
    <source>
        <dbReference type="WBParaSite" id="SMUV_0000167601-mRNA-1"/>
    </source>
</evidence>
<evidence type="ECO:0000256" key="1">
    <source>
        <dbReference type="PROSITE-ProRule" id="PRU00042"/>
    </source>
</evidence>
<feature type="compositionally biased region" description="Low complexity" evidence="2">
    <location>
        <begin position="24"/>
        <end position="36"/>
    </location>
</feature>
<accession>A0A0N5AC00</accession>
<dbReference type="SMART" id="SM00355">
    <property type="entry name" value="ZnF_C2H2"/>
    <property type="match status" value="2"/>
</dbReference>
<keyword evidence="4" id="KW-1185">Reference proteome</keyword>
<dbReference type="Gene3D" id="3.30.160.60">
    <property type="entry name" value="Classic Zinc Finger"/>
    <property type="match status" value="1"/>
</dbReference>
<proteinExistence type="predicted"/>
<feature type="region of interest" description="Disordered" evidence="2">
    <location>
        <begin position="1"/>
        <end position="107"/>
    </location>
</feature>
<feature type="compositionally biased region" description="Basic residues" evidence="2">
    <location>
        <begin position="37"/>
        <end position="51"/>
    </location>
</feature>